<accession>A0ABP1HRA0</accession>
<dbReference type="EMBL" id="CAXDID020000041">
    <property type="protein sequence ID" value="CAL6000533.1"/>
    <property type="molecule type" value="Genomic_DNA"/>
</dbReference>
<comment type="caution">
    <text evidence="1">The sequence shown here is derived from an EMBL/GenBank/DDBJ whole genome shotgun (WGS) entry which is preliminary data.</text>
</comment>
<organism evidence="1 2">
    <name type="scientific">Hexamita inflata</name>
    <dbReference type="NCBI Taxonomy" id="28002"/>
    <lineage>
        <taxon>Eukaryota</taxon>
        <taxon>Metamonada</taxon>
        <taxon>Diplomonadida</taxon>
        <taxon>Hexamitidae</taxon>
        <taxon>Hexamitinae</taxon>
        <taxon>Hexamita</taxon>
    </lineage>
</organism>
<dbReference type="Proteomes" id="UP001642409">
    <property type="component" value="Unassembled WGS sequence"/>
</dbReference>
<sequence length="99" mass="11665">MNQLYERQVKRKLTQRKQKFSLTLPPIYPTQYKTPSGSYTVNNQQQLQDLLDLELTESGGLNPSAEKLNIHTNENYKQLNFTELDFTQVLNHVQFKYSK</sequence>
<gene>
    <name evidence="1" type="ORF">HINF_LOCUS16745</name>
</gene>
<evidence type="ECO:0000313" key="1">
    <source>
        <dbReference type="EMBL" id="CAL6000533.1"/>
    </source>
</evidence>
<evidence type="ECO:0000313" key="2">
    <source>
        <dbReference type="Proteomes" id="UP001642409"/>
    </source>
</evidence>
<reference evidence="1 2" key="1">
    <citation type="submission" date="2024-07" db="EMBL/GenBank/DDBJ databases">
        <authorList>
            <person name="Akdeniz Z."/>
        </authorList>
    </citation>
    <scope>NUCLEOTIDE SEQUENCE [LARGE SCALE GENOMIC DNA]</scope>
</reference>
<protein>
    <submittedName>
        <fullName evidence="1">Hypothetical_protein</fullName>
    </submittedName>
</protein>
<keyword evidence="2" id="KW-1185">Reference proteome</keyword>
<name>A0ABP1HRA0_9EUKA</name>
<proteinExistence type="predicted"/>